<dbReference type="PANTHER" id="PTHR13023">
    <property type="entry name" value="APYRASE"/>
    <property type="match status" value="1"/>
</dbReference>
<keyword evidence="1" id="KW-0479">Metal-binding</keyword>
<feature type="binding site" evidence="1">
    <location>
        <position position="258"/>
    </location>
    <ligand>
        <name>Ca(2+)</name>
        <dbReference type="ChEBI" id="CHEBI:29108"/>
    </ligand>
</feature>
<organism evidence="3 4">
    <name type="scientific">Ditylenchus destructor</name>
    <dbReference type="NCBI Taxonomy" id="166010"/>
    <lineage>
        <taxon>Eukaryota</taxon>
        <taxon>Metazoa</taxon>
        <taxon>Ecdysozoa</taxon>
        <taxon>Nematoda</taxon>
        <taxon>Chromadorea</taxon>
        <taxon>Rhabditida</taxon>
        <taxon>Tylenchina</taxon>
        <taxon>Tylenchomorpha</taxon>
        <taxon>Sphaerularioidea</taxon>
        <taxon>Anguinidae</taxon>
        <taxon>Anguininae</taxon>
        <taxon>Ditylenchus</taxon>
    </lineage>
</organism>
<feature type="binding site" evidence="1">
    <location>
        <position position="186"/>
    </location>
    <ligand>
        <name>Ca(2+)</name>
        <dbReference type="ChEBI" id="CHEBI:29108"/>
    </ligand>
</feature>
<feature type="binding site" evidence="1">
    <location>
        <position position="139"/>
    </location>
    <ligand>
        <name>Ca(2+)</name>
        <dbReference type="ChEBI" id="CHEBI:29108"/>
    </ligand>
</feature>
<evidence type="ECO:0000313" key="4">
    <source>
        <dbReference type="Proteomes" id="UP001201812"/>
    </source>
</evidence>
<sequence>MLLVYFIPLILFTVSCAIPVSRRESDDDAISQILDDSLRSDAQIIDNFLQDLSSNETQMEQTNSNESKSSHEKVPFLIVADNDELAYGNGDNESYVWRSPSLRGYVVYNMETLEYRFDWKESAQYKGRLAYGNRGMELSDLKFFNGKLLSPCDKTGVIYWLTSRKAVPLVINSDGNGSHEKPFKAEWMTIKDDKLYVGGYGKEWTLNNGSIDEYLGPNPLYIKIIDKNWHVDHVDWKTQFNALRAHTGSLYPGYMLHEAVQWSEFHRKWFFLPRKYSKLPYRPHDSETQGANFLLMADEDFKQIEKVDIKSHYTDAARGFSAFQFLPGSMDEIIIALKTVEVTGQPFASFVTVFDIRGKVLYEERKIAGDDKYEGLEFYDWTIAN</sequence>
<evidence type="ECO:0000256" key="2">
    <source>
        <dbReference type="SAM" id="SignalP"/>
    </source>
</evidence>
<dbReference type="SUPFAM" id="SSF101887">
    <property type="entry name" value="Apyrase"/>
    <property type="match status" value="1"/>
</dbReference>
<protein>
    <submittedName>
        <fullName evidence="3">Apyrase domain-containing protein</fullName>
    </submittedName>
</protein>
<evidence type="ECO:0000313" key="3">
    <source>
        <dbReference type="EMBL" id="KAI1713210.1"/>
    </source>
</evidence>
<dbReference type="EMBL" id="JAKKPZ010000016">
    <property type="protein sequence ID" value="KAI1713210.1"/>
    <property type="molecule type" value="Genomic_DNA"/>
</dbReference>
<reference evidence="3" key="1">
    <citation type="submission" date="2022-01" db="EMBL/GenBank/DDBJ databases">
        <title>Genome Sequence Resource for Two Populations of Ditylenchus destructor, the Migratory Endoparasitic Phytonematode.</title>
        <authorList>
            <person name="Zhang H."/>
            <person name="Lin R."/>
            <person name="Xie B."/>
        </authorList>
    </citation>
    <scope>NUCLEOTIDE SEQUENCE</scope>
    <source>
        <strain evidence="3">BazhouSP</strain>
    </source>
</reference>
<dbReference type="GO" id="GO:0005509">
    <property type="term" value="F:calcium ion binding"/>
    <property type="evidence" value="ECO:0007669"/>
    <property type="project" value="InterPro"/>
</dbReference>
<accession>A0AAD4R0C8</accession>
<evidence type="ECO:0000256" key="1">
    <source>
        <dbReference type="PIRSR" id="PIRSR609283-1"/>
    </source>
</evidence>
<dbReference type="Pfam" id="PF06079">
    <property type="entry name" value="Apyrase"/>
    <property type="match status" value="1"/>
</dbReference>
<dbReference type="PANTHER" id="PTHR13023:SF2">
    <property type="entry name" value="SOLUBLE CALCIUM-ACTIVATED NUCLEOTIDASE 1"/>
    <property type="match status" value="1"/>
</dbReference>
<dbReference type="GO" id="GO:0045134">
    <property type="term" value="F:UDP phosphatase activity"/>
    <property type="evidence" value="ECO:0007669"/>
    <property type="project" value="TreeGrafter"/>
</dbReference>
<comment type="caution">
    <text evidence="3">The sequence shown here is derived from an EMBL/GenBank/DDBJ whole genome shotgun (WGS) entry which is preliminary data.</text>
</comment>
<keyword evidence="4" id="KW-1185">Reference proteome</keyword>
<dbReference type="GO" id="GO:0004382">
    <property type="term" value="F:GDP phosphatase activity"/>
    <property type="evidence" value="ECO:0007669"/>
    <property type="project" value="TreeGrafter"/>
</dbReference>
<keyword evidence="2" id="KW-0732">Signal</keyword>
<dbReference type="Gene3D" id="2.120.10.100">
    <property type="entry name" value="Apyrase"/>
    <property type="match status" value="1"/>
</dbReference>
<dbReference type="GO" id="GO:0030166">
    <property type="term" value="P:proteoglycan biosynthetic process"/>
    <property type="evidence" value="ECO:0007669"/>
    <property type="project" value="TreeGrafter"/>
</dbReference>
<feature type="binding site" evidence="1">
    <location>
        <position position="374"/>
    </location>
    <ligand>
        <name>Ca(2+)</name>
        <dbReference type="ChEBI" id="CHEBI:29108"/>
    </ligand>
</feature>
<proteinExistence type="predicted"/>
<dbReference type="InterPro" id="IPR036258">
    <property type="entry name" value="Apyrase_sf"/>
</dbReference>
<dbReference type="AlphaFoldDB" id="A0AAD4R0C8"/>
<keyword evidence="1" id="KW-0106">Calcium</keyword>
<feature type="signal peptide" evidence="2">
    <location>
        <begin position="1"/>
        <end position="17"/>
    </location>
</feature>
<name>A0AAD4R0C8_9BILA</name>
<gene>
    <name evidence="3" type="ORF">DdX_09284</name>
</gene>
<feature type="binding site" evidence="1">
    <location>
        <position position="140"/>
    </location>
    <ligand>
        <name>Ca(2+)</name>
        <dbReference type="ChEBI" id="CHEBI:29108"/>
    </ligand>
</feature>
<dbReference type="InterPro" id="IPR009283">
    <property type="entry name" value="Apyrase"/>
</dbReference>
<feature type="chain" id="PRO_5041906302" evidence="2">
    <location>
        <begin position="18"/>
        <end position="385"/>
    </location>
</feature>
<comment type="cofactor">
    <cofactor evidence="1">
        <name>Ca(2+)</name>
        <dbReference type="ChEBI" id="CHEBI:29108"/>
    </cofactor>
</comment>
<dbReference type="Proteomes" id="UP001201812">
    <property type="component" value="Unassembled WGS sequence"/>
</dbReference>
<feature type="binding site" evidence="1">
    <location>
        <position position="321"/>
    </location>
    <ligand>
        <name>Ca(2+)</name>
        <dbReference type="ChEBI" id="CHEBI:29108"/>
    </ligand>
</feature>